<dbReference type="AlphaFoldDB" id="A0A8K0IR71"/>
<evidence type="ECO:0000256" key="1">
    <source>
        <dbReference type="ARBA" id="ARBA00004613"/>
    </source>
</evidence>
<protein>
    <submittedName>
        <fullName evidence="7">Putative inactive purple acid phosphatase 24</fullName>
    </submittedName>
</protein>
<dbReference type="Pfam" id="PF14008">
    <property type="entry name" value="Metallophos_C"/>
    <property type="match status" value="1"/>
</dbReference>
<dbReference type="Proteomes" id="UP000797356">
    <property type="component" value="Chromosome 12"/>
</dbReference>
<evidence type="ECO:0000259" key="4">
    <source>
        <dbReference type="Pfam" id="PF14008"/>
    </source>
</evidence>
<dbReference type="InterPro" id="IPR029052">
    <property type="entry name" value="Metallo-depent_PP-like"/>
</dbReference>
<reference evidence="7" key="1">
    <citation type="journal article" date="2017" name="Gigascience">
        <title>The genome draft of coconut (Cocos nucifera).</title>
        <authorList>
            <person name="Xiao Y."/>
            <person name="Xu P."/>
            <person name="Fan H."/>
            <person name="Baudouin L."/>
            <person name="Xia W."/>
            <person name="Bocs S."/>
            <person name="Xu J."/>
            <person name="Li Q."/>
            <person name="Guo A."/>
            <person name="Zhou L."/>
            <person name="Li J."/>
            <person name="Wu Y."/>
            <person name="Ma Z."/>
            <person name="Armero A."/>
            <person name="Issali A.E."/>
            <person name="Liu N."/>
            <person name="Peng M."/>
            <person name="Yang Y."/>
        </authorList>
    </citation>
    <scope>NUCLEOTIDE SEQUENCE</scope>
    <source>
        <tissue evidence="7">Spear leaf of Hainan Tall coconut</tissue>
    </source>
</reference>
<dbReference type="Gene3D" id="2.60.40.380">
    <property type="entry name" value="Purple acid phosphatase-like, N-terminal"/>
    <property type="match status" value="1"/>
</dbReference>
<feature type="domain" description="Purple acid phosphatase N-terminal" evidence="5">
    <location>
        <begin position="89"/>
        <end position="179"/>
    </location>
</feature>
<keyword evidence="3" id="KW-0732">Signal</keyword>
<dbReference type="Pfam" id="PF17808">
    <property type="entry name" value="fn3_PAP"/>
    <property type="match status" value="1"/>
</dbReference>
<dbReference type="Pfam" id="PF16656">
    <property type="entry name" value="Pur_ac_phosph_N"/>
    <property type="match status" value="1"/>
</dbReference>
<dbReference type="Gene3D" id="3.60.21.10">
    <property type="match status" value="1"/>
</dbReference>
<proteinExistence type="predicted"/>
<evidence type="ECO:0000256" key="3">
    <source>
        <dbReference type="ARBA" id="ARBA00022729"/>
    </source>
</evidence>
<evidence type="ECO:0000259" key="6">
    <source>
        <dbReference type="Pfam" id="PF17808"/>
    </source>
</evidence>
<dbReference type="GO" id="GO:0005576">
    <property type="term" value="C:extracellular region"/>
    <property type="evidence" value="ECO:0007669"/>
    <property type="project" value="UniProtKB-SubCell"/>
</dbReference>
<name>A0A8K0IR71_COCNU</name>
<dbReference type="SUPFAM" id="SSF56300">
    <property type="entry name" value="Metallo-dependent phosphatases"/>
    <property type="match status" value="1"/>
</dbReference>
<dbReference type="GO" id="GO:0046872">
    <property type="term" value="F:metal ion binding"/>
    <property type="evidence" value="ECO:0007669"/>
    <property type="project" value="InterPro"/>
</dbReference>
<reference evidence="7" key="2">
    <citation type="submission" date="2019-07" db="EMBL/GenBank/DDBJ databases">
        <authorList>
            <person name="Yang Y."/>
            <person name="Bocs S."/>
            <person name="Baudouin L."/>
        </authorList>
    </citation>
    <scope>NUCLEOTIDE SEQUENCE</scope>
    <source>
        <tissue evidence="7">Spear leaf of Hainan Tall coconut</tissue>
    </source>
</reference>
<comment type="subcellular location">
    <subcellularLocation>
        <location evidence="1">Secreted</location>
    </subcellularLocation>
</comment>
<dbReference type="PANTHER" id="PTHR45778">
    <property type="entry name" value="PURPLE ACID PHOSPHATASE-RELATED"/>
    <property type="match status" value="1"/>
</dbReference>
<keyword evidence="2" id="KW-0964">Secreted</keyword>
<dbReference type="InterPro" id="IPR025733">
    <property type="entry name" value="PAPs_C"/>
</dbReference>
<dbReference type="OrthoDB" id="45007at2759"/>
<accession>A0A8K0IR71</accession>
<dbReference type="InterPro" id="IPR008963">
    <property type="entry name" value="Purple_acid_Pase-like_N"/>
</dbReference>
<evidence type="ECO:0000313" key="8">
    <source>
        <dbReference type="Proteomes" id="UP000797356"/>
    </source>
</evidence>
<feature type="domain" description="Purple acid phosphatase C-terminal" evidence="4">
    <location>
        <begin position="280"/>
        <end position="316"/>
    </location>
</feature>
<dbReference type="PANTHER" id="PTHR45778:SF3">
    <property type="entry name" value="PURPLE ACID PHOSPHATASE"/>
    <property type="match status" value="1"/>
</dbReference>
<keyword evidence="8" id="KW-1185">Reference proteome</keyword>
<evidence type="ECO:0000256" key="2">
    <source>
        <dbReference type="ARBA" id="ARBA00022525"/>
    </source>
</evidence>
<dbReference type="SUPFAM" id="SSF49363">
    <property type="entry name" value="Purple acid phosphatase, N-terminal domain"/>
    <property type="match status" value="1"/>
</dbReference>
<organism evidence="7 8">
    <name type="scientific">Cocos nucifera</name>
    <name type="common">Coconut palm</name>
    <dbReference type="NCBI Taxonomy" id="13894"/>
    <lineage>
        <taxon>Eukaryota</taxon>
        <taxon>Viridiplantae</taxon>
        <taxon>Streptophyta</taxon>
        <taxon>Embryophyta</taxon>
        <taxon>Tracheophyta</taxon>
        <taxon>Spermatophyta</taxon>
        <taxon>Magnoliopsida</taxon>
        <taxon>Liliopsida</taxon>
        <taxon>Arecaceae</taxon>
        <taxon>Arecoideae</taxon>
        <taxon>Cocoseae</taxon>
        <taxon>Attaleinae</taxon>
        <taxon>Cocos</taxon>
    </lineage>
</organism>
<gene>
    <name evidence="7" type="ORF">COCNU_12G004690</name>
</gene>
<dbReference type="InterPro" id="IPR015914">
    <property type="entry name" value="PAPs_N"/>
</dbReference>
<feature type="domain" description="Purple acid phosphatase Fn3-like" evidence="6">
    <location>
        <begin position="11"/>
        <end position="83"/>
    </location>
</feature>
<dbReference type="EMBL" id="CM017883">
    <property type="protein sequence ID" value="KAG1365469.1"/>
    <property type="molecule type" value="Genomic_DNA"/>
</dbReference>
<comment type="caution">
    <text evidence="7">The sequence shown here is derived from an EMBL/GenBank/DDBJ whole genome shotgun (WGS) entry which is preliminary data.</text>
</comment>
<evidence type="ECO:0000313" key="7">
    <source>
        <dbReference type="EMBL" id="KAG1365469.1"/>
    </source>
</evidence>
<dbReference type="InterPro" id="IPR040974">
    <property type="entry name" value="Fn3_PAP"/>
</dbReference>
<dbReference type="GO" id="GO:0003993">
    <property type="term" value="F:acid phosphatase activity"/>
    <property type="evidence" value="ECO:0007669"/>
    <property type="project" value="InterPro"/>
</dbReference>
<sequence length="335" mass="37268">MAPMMIIGFVMQAQFLSNDPSYLTCKKHECQSYSGKECKVHTCSGSVTFHVVNFRTDVAFVFFAGGFDTPCVLRRSDPIGFSNPNSPLYGHLSSIDSTGTSMKVTWVSGDNSPQQVQYGDGKSATSQITTFTPDDMCGKMSPAKDFGWHDPGYIHSAVMTGLQPSQKYSYRYGRDHPSSGSVYETLDSGGECGVAYETYFPMPANAKDKPWYSIEQASVHFTVISTEHDWTEKSEQVDLVLFGHVHNYERTCAVYDDECKGMPTKDKDGVDTYDNNNYKAPVHAIIGMAGFTLDNFPNEVENWSLTRISEFGYARFVNASTKEIRDSFHIIKGGI</sequence>
<evidence type="ECO:0000259" key="5">
    <source>
        <dbReference type="Pfam" id="PF16656"/>
    </source>
</evidence>